<accession>A0A814KM77</accession>
<feature type="region of interest" description="Disordered" evidence="1">
    <location>
        <begin position="185"/>
        <end position="207"/>
    </location>
</feature>
<evidence type="ECO:0000256" key="1">
    <source>
        <dbReference type="SAM" id="MobiDB-lite"/>
    </source>
</evidence>
<protein>
    <submittedName>
        <fullName evidence="2">Uncharacterized protein</fullName>
    </submittedName>
</protein>
<name>A0A814KM77_ADIRI</name>
<feature type="compositionally biased region" description="Acidic residues" evidence="1">
    <location>
        <begin position="188"/>
        <end position="207"/>
    </location>
</feature>
<sequence>MARRDEIDSKENAIDNRHDLPVYHRVQSLLTTLNNHLEKFDHTRKVSFRAITPIVFQFDKTLAPILGRLLMKTIENKEELEDLFKTLQENLPEKYFEFVLTQLASVIKDNNACAFIHQLDTNEKLQFARWFIKEKNRGLAMFELLKDTVFNQTDADRQQCQELLQQLRQCDNLYIRQQAMEYTVEWKEEGDEDSGDNNESSDEAMED</sequence>
<dbReference type="AlphaFoldDB" id="A0A814KM77"/>
<gene>
    <name evidence="2" type="ORF">XAT740_LOCUS15881</name>
</gene>
<organism evidence="2 3">
    <name type="scientific">Adineta ricciae</name>
    <name type="common">Rotifer</name>
    <dbReference type="NCBI Taxonomy" id="249248"/>
    <lineage>
        <taxon>Eukaryota</taxon>
        <taxon>Metazoa</taxon>
        <taxon>Spiralia</taxon>
        <taxon>Gnathifera</taxon>
        <taxon>Rotifera</taxon>
        <taxon>Eurotatoria</taxon>
        <taxon>Bdelloidea</taxon>
        <taxon>Adinetida</taxon>
        <taxon>Adinetidae</taxon>
        <taxon>Adineta</taxon>
    </lineage>
</organism>
<keyword evidence="3" id="KW-1185">Reference proteome</keyword>
<evidence type="ECO:0000313" key="3">
    <source>
        <dbReference type="Proteomes" id="UP000663828"/>
    </source>
</evidence>
<evidence type="ECO:0000313" key="2">
    <source>
        <dbReference type="EMBL" id="CAF1053155.1"/>
    </source>
</evidence>
<reference evidence="2" key="1">
    <citation type="submission" date="2021-02" db="EMBL/GenBank/DDBJ databases">
        <authorList>
            <person name="Nowell W R."/>
        </authorList>
    </citation>
    <scope>NUCLEOTIDE SEQUENCE</scope>
</reference>
<dbReference type="EMBL" id="CAJNOR010000997">
    <property type="protein sequence ID" value="CAF1053155.1"/>
    <property type="molecule type" value="Genomic_DNA"/>
</dbReference>
<proteinExistence type="predicted"/>
<comment type="caution">
    <text evidence="2">The sequence shown here is derived from an EMBL/GenBank/DDBJ whole genome shotgun (WGS) entry which is preliminary data.</text>
</comment>
<dbReference type="Proteomes" id="UP000663828">
    <property type="component" value="Unassembled WGS sequence"/>
</dbReference>